<sequence length="415" mass="44753">MLKPPVEPEPEAMPDAWASVLVVSGSVGAGHDGAANELAQRLRALGVHVDVEDHLRALVPGAALFLRQGYTQSVGRVPALFEWLFRVLEDSRFWRLLLALLCRTSCWRLMRWSRRRPYSLVVSTYPLASQALGHLRERGRLRVPVVTYLCDPAAHRSWIHPGVDHHWTVTEATARQGRRDYGTPMTAAGPLVPERFTRVPAERGAQLRRELGIDPARKVALLVAGSLGLGDVAESAARVGEAGLVPMVLCGRNEELRARVAEVPGAVALGWRSDVHELLSAADVLVQNAGGLSYTEALVAGLPAVSYRCIPGHGRANAAVLEGARLAPWARTDAELAPALRSALARGRRVPQLGDPAEAVLALLVPADTRAVELVDLTAARRRAPRVPRPLRPGRVATAALVTALLAPVLARRSS</sequence>
<protein>
    <submittedName>
        <fullName evidence="5">Glycosyltransferase</fullName>
    </submittedName>
</protein>
<feature type="domain" description="Diacylglycerol glucosyltransferase N-terminal" evidence="4">
    <location>
        <begin position="31"/>
        <end position="178"/>
    </location>
</feature>
<keyword evidence="6" id="KW-1185">Reference proteome</keyword>
<dbReference type="GO" id="GO:0016020">
    <property type="term" value="C:membrane"/>
    <property type="evidence" value="ECO:0007669"/>
    <property type="project" value="GOC"/>
</dbReference>
<dbReference type="Proteomes" id="UP000321234">
    <property type="component" value="Unassembled WGS sequence"/>
</dbReference>
<dbReference type="PANTHER" id="PTHR43025">
    <property type="entry name" value="MONOGALACTOSYLDIACYLGLYCEROL SYNTHASE"/>
    <property type="match status" value="1"/>
</dbReference>
<keyword evidence="3 5" id="KW-0808">Transferase</keyword>
<comment type="similarity">
    <text evidence="1">Belongs to the glycosyltransferase 28 family.</text>
</comment>
<dbReference type="InterPro" id="IPR009695">
    <property type="entry name" value="Diacylglyc_glucosyltr_N"/>
</dbReference>
<dbReference type="GO" id="GO:0016758">
    <property type="term" value="F:hexosyltransferase activity"/>
    <property type="evidence" value="ECO:0007669"/>
    <property type="project" value="InterPro"/>
</dbReference>
<gene>
    <name evidence="5" type="ORF">FMM08_16020</name>
</gene>
<dbReference type="AlphaFoldDB" id="A0A5C8ZBP4"/>
<dbReference type="EMBL" id="VKAC01000009">
    <property type="protein sequence ID" value="TXR55362.1"/>
    <property type="molecule type" value="Genomic_DNA"/>
</dbReference>
<dbReference type="InterPro" id="IPR050519">
    <property type="entry name" value="Glycosyltransf_28_UgtP"/>
</dbReference>
<keyword evidence="2" id="KW-0328">Glycosyltransferase</keyword>
<dbReference type="Gene3D" id="3.40.50.2000">
    <property type="entry name" value="Glycogen Phosphorylase B"/>
    <property type="match status" value="1"/>
</dbReference>
<evidence type="ECO:0000256" key="2">
    <source>
        <dbReference type="ARBA" id="ARBA00022676"/>
    </source>
</evidence>
<organism evidence="5 6">
    <name type="scientific">Quadrisphaera setariae</name>
    <dbReference type="NCBI Taxonomy" id="2593304"/>
    <lineage>
        <taxon>Bacteria</taxon>
        <taxon>Bacillati</taxon>
        <taxon>Actinomycetota</taxon>
        <taxon>Actinomycetes</taxon>
        <taxon>Kineosporiales</taxon>
        <taxon>Kineosporiaceae</taxon>
        <taxon>Quadrisphaera</taxon>
    </lineage>
</organism>
<proteinExistence type="inferred from homology"/>
<dbReference type="Pfam" id="PF06925">
    <property type="entry name" value="MGDG_synth"/>
    <property type="match status" value="1"/>
</dbReference>
<evidence type="ECO:0000256" key="3">
    <source>
        <dbReference type="ARBA" id="ARBA00022679"/>
    </source>
</evidence>
<evidence type="ECO:0000313" key="6">
    <source>
        <dbReference type="Proteomes" id="UP000321234"/>
    </source>
</evidence>
<dbReference type="RefSeq" id="WP_147927368.1">
    <property type="nucleotide sequence ID" value="NZ_VKAC01000009.1"/>
</dbReference>
<dbReference type="PANTHER" id="PTHR43025:SF3">
    <property type="entry name" value="MONOGALACTOSYLDIACYLGLYCEROL SYNTHASE 1, CHLOROPLASTIC"/>
    <property type="match status" value="1"/>
</dbReference>
<dbReference type="SUPFAM" id="SSF53756">
    <property type="entry name" value="UDP-Glycosyltransferase/glycogen phosphorylase"/>
    <property type="match status" value="1"/>
</dbReference>
<dbReference type="OrthoDB" id="9810950at2"/>
<evidence type="ECO:0000259" key="4">
    <source>
        <dbReference type="Pfam" id="PF06925"/>
    </source>
</evidence>
<comment type="caution">
    <text evidence="5">The sequence shown here is derived from an EMBL/GenBank/DDBJ whole genome shotgun (WGS) entry which is preliminary data.</text>
</comment>
<evidence type="ECO:0000256" key="1">
    <source>
        <dbReference type="ARBA" id="ARBA00006962"/>
    </source>
</evidence>
<accession>A0A5C8ZBP4</accession>
<name>A0A5C8ZBP4_9ACTN</name>
<evidence type="ECO:0000313" key="5">
    <source>
        <dbReference type="EMBL" id="TXR55362.1"/>
    </source>
</evidence>
<reference evidence="5 6" key="1">
    <citation type="submission" date="2019-07" db="EMBL/GenBank/DDBJ databases">
        <title>Quadrisphaera sp. strain DD2A genome sequencing and assembly.</title>
        <authorList>
            <person name="Kim I."/>
        </authorList>
    </citation>
    <scope>NUCLEOTIDE SEQUENCE [LARGE SCALE GENOMIC DNA]</scope>
    <source>
        <strain evidence="5 6">DD2A</strain>
    </source>
</reference>
<dbReference type="GO" id="GO:0009247">
    <property type="term" value="P:glycolipid biosynthetic process"/>
    <property type="evidence" value="ECO:0007669"/>
    <property type="project" value="InterPro"/>
</dbReference>